<protein>
    <submittedName>
        <fullName evidence="7">Nucleolar protein 14</fullName>
    </submittedName>
</protein>
<evidence type="ECO:0000256" key="2">
    <source>
        <dbReference type="ARBA" id="ARBA00007466"/>
    </source>
</evidence>
<evidence type="ECO:0000256" key="6">
    <source>
        <dbReference type="ARBA" id="ARBA00024695"/>
    </source>
</evidence>
<dbReference type="AlphaFoldDB" id="A0A5K3EYU4"/>
<comment type="subcellular location">
    <subcellularLocation>
        <location evidence="1">Nucleus</location>
        <location evidence="1">Nucleolus</location>
    </subcellularLocation>
</comment>
<keyword evidence="4" id="KW-0698">rRNA processing</keyword>
<reference evidence="7" key="1">
    <citation type="submission" date="2019-11" db="UniProtKB">
        <authorList>
            <consortium name="WormBaseParasite"/>
        </authorList>
    </citation>
    <scope>IDENTIFICATION</scope>
</reference>
<evidence type="ECO:0000256" key="5">
    <source>
        <dbReference type="ARBA" id="ARBA00023242"/>
    </source>
</evidence>
<dbReference type="WBParaSite" id="MCU_004093-RB">
    <property type="protein sequence ID" value="MCU_004093-RB"/>
    <property type="gene ID" value="MCU_004093"/>
</dbReference>
<organism evidence="7">
    <name type="scientific">Mesocestoides corti</name>
    <name type="common">Flatworm</name>
    <dbReference type="NCBI Taxonomy" id="53468"/>
    <lineage>
        <taxon>Eukaryota</taxon>
        <taxon>Metazoa</taxon>
        <taxon>Spiralia</taxon>
        <taxon>Lophotrochozoa</taxon>
        <taxon>Platyhelminthes</taxon>
        <taxon>Cestoda</taxon>
        <taxon>Eucestoda</taxon>
        <taxon>Cyclophyllidea</taxon>
        <taxon>Mesocestoididae</taxon>
        <taxon>Mesocestoides</taxon>
    </lineage>
</organism>
<comment type="similarity">
    <text evidence="2">Belongs to the NOP14 family.</text>
</comment>
<keyword evidence="5" id="KW-0539">Nucleus</keyword>
<evidence type="ECO:0000256" key="1">
    <source>
        <dbReference type="ARBA" id="ARBA00004604"/>
    </source>
</evidence>
<proteinExistence type="inferred from homology"/>
<dbReference type="GO" id="GO:0030490">
    <property type="term" value="P:maturation of SSU-rRNA"/>
    <property type="evidence" value="ECO:0007669"/>
    <property type="project" value="TreeGrafter"/>
</dbReference>
<dbReference type="GO" id="GO:0032040">
    <property type="term" value="C:small-subunit processome"/>
    <property type="evidence" value="ECO:0007669"/>
    <property type="project" value="InterPro"/>
</dbReference>
<keyword evidence="3" id="KW-0690">Ribosome biogenesis</keyword>
<dbReference type="InterPro" id="IPR007276">
    <property type="entry name" value="Nop14"/>
</dbReference>
<comment type="function">
    <text evidence="6">Involved in nucleolar processing of pre-18S ribosomal RNA. Has a role in the nuclear export of 40S pre-ribosomal subunit to the cytoplasm.</text>
</comment>
<evidence type="ECO:0000313" key="7">
    <source>
        <dbReference type="WBParaSite" id="MCU_004093-RB"/>
    </source>
</evidence>
<sequence length="583" mass="64577">MAKGNVQPSKLTKSMKSKQKCGILKAKHNSRERILSKQLEDFGKVGGIIDKRVGVKGSMTTSTDAALRRHIIEKLRQMESLGTISADKDDPLVKASMGNQKSNVHASFDDDLGGLSAEIVESELFAGGLLKAVEPDAKISRQSTQDALLQKIALTKEQRLKRVEENEANRQKLKDADAEWADKVRFMLAKLNDLKPKSTKASEKMAEGRTEVLRLLNKLSSAKSVVPVGVKVGTESIKSDQLLANLESIVSRKVESTFSEEVLSRRTFDEPKTEDIVLRLLCRIGAYEPVIVSQIADELLHLQLATLSNVVRGLFLAQIVLVDVISLKVEGSGARNAKFANSGRLNGIFIPELPQFLLRLINTACTKGGVLYVAEDMSSVDNSTYATLDIDIATKGRTISEVEVPTYRLACLNKCLELTIWILNIYAAHFPAPTVCQIFSGLATDRLNVNYLPVGIAKKAELINEKVAGLKTQPQPREIFTADKVSLLLANKCATPQDLQKVGLVPQLEPQFDEKLDVRKTKKKKPANVELRQKLAKEKRGVIRELRRDARFLANYDRKKTKASDDLRKKKTQAIIASMRSIE</sequence>
<dbReference type="PANTHER" id="PTHR23183">
    <property type="entry name" value="NOP14"/>
    <property type="match status" value="1"/>
</dbReference>
<evidence type="ECO:0000256" key="3">
    <source>
        <dbReference type="ARBA" id="ARBA00022517"/>
    </source>
</evidence>
<name>A0A5K3EYU4_MESCO</name>
<evidence type="ECO:0000256" key="4">
    <source>
        <dbReference type="ARBA" id="ARBA00022552"/>
    </source>
</evidence>
<accession>A0A5K3EYU4</accession>
<dbReference type="PANTHER" id="PTHR23183:SF0">
    <property type="entry name" value="NUCLEOLAR PROTEIN 14"/>
    <property type="match status" value="1"/>
</dbReference>
<dbReference type="GO" id="GO:0030692">
    <property type="term" value="C:Noc4p-Nop14p complex"/>
    <property type="evidence" value="ECO:0007669"/>
    <property type="project" value="TreeGrafter"/>
</dbReference>
<dbReference type="Pfam" id="PF04147">
    <property type="entry name" value="Nop14"/>
    <property type="match status" value="1"/>
</dbReference>